<keyword evidence="1 6" id="KW-0285">Flavoprotein</keyword>
<dbReference type="CDD" id="cd01095">
    <property type="entry name" value="Nitrilotriacetate_monoxgenase"/>
    <property type="match status" value="1"/>
</dbReference>
<dbReference type="PANTHER" id="PTHR30011:SF16">
    <property type="entry name" value="C2H2 FINGER DOMAIN TRANSCRIPTION FACTOR (EUROFUNG)-RELATED"/>
    <property type="match status" value="1"/>
</dbReference>
<evidence type="ECO:0000313" key="8">
    <source>
        <dbReference type="EMBL" id="TLX74460.1"/>
    </source>
</evidence>
<evidence type="ECO:0000313" key="9">
    <source>
        <dbReference type="Proteomes" id="UP000306635"/>
    </source>
</evidence>
<feature type="binding site" evidence="6">
    <location>
        <position position="150"/>
    </location>
    <ligand>
        <name>FMN</name>
        <dbReference type="ChEBI" id="CHEBI:58210"/>
    </ligand>
</feature>
<dbReference type="InterPro" id="IPR016215">
    <property type="entry name" value="NTA_MOA"/>
</dbReference>
<organism evidence="8 9">
    <name type="scientific">Pseudomonas nicosulfuronedens</name>
    <dbReference type="NCBI Taxonomy" id="2571105"/>
    <lineage>
        <taxon>Bacteria</taxon>
        <taxon>Pseudomonadati</taxon>
        <taxon>Pseudomonadota</taxon>
        <taxon>Gammaproteobacteria</taxon>
        <taxon>Pseudomonadales</taxon>
        <taxon>Pseudomonadaceae</taxon>
        <taxon>Pseudomonas</taxon>
    </lineage>
</organism>
<dbReference type="InterPro" id="IPR051260">
    <property type="entry name" value="Diverse_substr_monoxygenases"/>
</dbReference>
<dbReference type="PIRSF" id="PIRSF000337">
    <property type="entry name" value="NTA_MOA"/>
    <property type="match status" value="1"/>
</dbReference>
<evidence type="ECO:0000256" key="2">
    <source>
        <dbReference type="ARBA" id="ARBA00022643"/>
    </source>
</evidence>
<evidence type="ECO:0000256" key="1">
    <source>
        <dbReference type="ARBA" id="ARBA00022630"/>
    </source>
</evidence>
<dbReference type="NCBIfam" id="TIGR03860">
    <property type="entry name" value="FMN_nitrolo"/>
    <property type="match status" value="1"/>
</dbReference>
<dbReference type="InterPro" id="IPR011251">
    <property type="entry name" value="Luciferase-like_dom"/>
</dbReference>
<evidence type="ECO:0000256" key="5">
    <source>
        <dbReference type="ARBA" id="ARBA00033748"/>
    </source>
</evidence>
<comment type="similarity">
    <text evidence="5">Belongs to the NtaA/SnaA/DszA monooxygenase family.</text>
</comment>
<sequence length="440" mass="48160">MTRTLSLGAFIMATGHHVSAWRHPDVPANGGLDFPLYKRLAQVAEAAKFDAVFVADSVAAPTAEIASRMARSDHFEPLTLLSALAAVTERIGLVGTVTTSYNEPYHVARKFASLDHLSGGRAGWNLVTSDAAAEALNFNRQEHFGHAERYARAREFHQVVTGLWDSWEDDAFTRDKASGQYYDPAKLHVLNHEGEHFRVQGPLNVARPPQGRPVIVQAGSSETGRELAAQTAEVVFTAQTSLAAARDFYNDLKGRLPRFGRSADDLRIMPGVFVVIGQSQAEAQEKFEAFQELVEPQVGVALLSRMLGNFDLSAYPLDGPLPELPLTDSGQRSRQLLLTELAGRENLTLAQLGRRIAGGRGHYSLIGTPTQIADELQAWFEGGAADGFNVLVPHLPGGLEDVANHVVPELQRRGLFRRDYSGSTLRDHLGLKRPANRYTI</sequence>
<feature type="binding site" evidence="6">
    <location>
        <position position="221"/>
    </location>
    <ligand>
        <name>FMN</name>
        <dbReference type="ChEBI" id="CHEBI:58210"/>
    </ligand>
</feature>
<dbReference type="Proteomes" id="UP000306635">
    <property type="component" value="Unassembled WGS sequence"/>
</dbReference>
<comment type="caution">
    <text evidence="8">The sequence shown here is derived from an EMBL/GenBank/DDBJ whole genome shotgun (WGS) entry which is preliminary data.</text>
</comment>
<dbReference type="GO" id="GO:0004497">
    <property type="term" value="F:monooxygenase activity"/>
    <property type="evidence" value="ECO:0007669"/>
    <property type="project" value="UniProtKB-KW"/>
</dbReference>
<dbReference type="PANTHER" id="PTHR30011">
    <property type="entry name" value="ALKANESULFONATE MONOOXYGENASE-RELATED"/>
    <property type="match status" value="1"/>
</dbReference>
<dbReference type="InterPro" id="IPR036661">
    <property type="entry name" value="Luciferase-like_sf"/>
</dbReference>
<dbReference type="Gene3D" id="3.20.20.30">
    <property type="entry name" value="Luciferase-like domain"/>
    <property type="match status" value="1"/>
</dbReference>
<feature type="binding site" evidence="6">
    <location>
        <position position="220"/>
    </location>
    <ligand>
        <name>FMN</name>
        <dbReference type="ChEBI" id="CHEBI:58210"/>
    </ligand>
</feature>
<feature type="domain" description="Luciferase-like" evidence="7">
    <location>
        <begin position="32"/>
        <end position="384"/>
    </location>
</feature>
<protein>
    <submittedName>
        <fullName evidence="8">LLM class flavin-dependent oxidoreductase</fullName>
    </submittedName>
</protein>
<feature type="binding site" evidence="6">
    <location>
        <position position="146"/>
    </location>
    <ligand>
        <name>FMN</name>
        <dbReference type="ChEBI" id="CHEBI:58210"/>
    </ligand>
</feature>
<keyword evidence="3" id="KW-0560">Oxidoreductase</keyword>
<evidence type="ECO:0000259" key="7">
    <source>
        <dbReference type="Pfam" id="PF00296"/>
    </source>
</evidence>
<keyword evidence="2 6" id="KW-0288">FMN</keyword>
<evidence type="ECO:0000256" key="3">
    <source>
        <dbReference type="ARBA" id="ARBA00023002"/>
    </source>
</evidence>
<accession>A0A5R9RHP3</accession>
<dbReference type="EMBL" id="SWDV01000024">
    <property type="protein sequence ID" value="TLX74460.1"/>
    <property type="molecule type" value="Genomic_DNA"/>
</dbReference>
<proteinExistence type="inferred from homology"/>
<keyword evidence="4" id="KW-0503">Monooxygenase</keyword>
<dbReference type="GO" id="GO:0016705">
    <property type="term" value="F:oxidoreductase activity, acting on paired donors, with incorporation or reduction of molecular oxygen"/>
    <property type="evidence" value="ECO:0007669"/>
    <property type="project" value="InterPro"/>
</dbReference>
<reference evidence="8 9" key="1">
    <citation type="submission" date="2019-04" db="EMBL/GenBank/DDBJ databases">
        <authorList>
            <person name="Li M."/>
        </authorList>
    </citation>
    <scope>NUCLEOTIDE SEQUENCE [LARGE SCALE GENOMIC DNA]</scope>
    <source>
        <strain evidence="8 9">LAM1902</strain>
    </source>
</reference>
<dbReference type="Pfam" id="PF00296">
    <property type="entry name" value="Bac_luciferase"/>
    <property type="match status" value="1"/>
</dbReference>
<feature type="binding site" evidence="6">
    <location>
        <position position="56"/>
    </location>
    <ligand>
        <name>FMN</name>
        <dbReference type="ChEBI" id="CHEBI:58210"/>
    </ligand>
</feature>
<feature type="binding site" evidence="6">
    <location>
        <position position="96"/>
    </location>
    <ligand>
        <name>FMN</name>
        <dbReference type="ChEBI" id="CHEBI:58210"/>
    </ligand>
</feature>
<dbReference type="FunFam" id="3.20.20.30:FF:000008">
    <property type="entry name" value="Xenobiotic compound monooxygenase A subunit"/>
    <property type="match status" value="1"/>
</dbReference>
<dbReference type="SUPFAM" id="SSF51679">
    <property type="entry name" value="Bacterial luciferase-like"/>
    <property type="match status" value="1"/>
</dbReference>
<dbReference type="OrthoDB" id="6133319at2"/>
<keyword evidence="9" id="KW-1185">Reference proteome</keyword>
<gene>
    <name evidence="8" type="ORF">FAS41_18445</name>
</gene>
<dbReference type="AlphaFoldDB" id="A0A5R9RHP3"/>
<dbReference type="RefSeq" id="WP_138524775.1">
    <property type="nucleotide sequence ID" value="NZ_SWDV01000024.1"/>
</dbReference>
<evidence type="ECO:0000256" key="4">
    <source>
        <dbReference type="ARBA" id="ARBA00023033"/>
    </source>
</evidence>
<name>A0A5R9RHP3_9PSED</name>
<evidence type="ECO:0000256" key="6">
    <source>
        <dbReference type="PIRSR" id="PIRSR000337-1"/>
    </source>
</evidence>